<comment type="caution">
    <text evidence="2">The sequence shown here is derived from an EMBL/GenBank/DDBJ whole genome shotgun (WGS) entry which is preliminary data.</text>
</comment>
<reference evidence="2 3" key="1">
    <citation type="journal article" date="2019" name="Genome Biol. Evol.">
        <title>Insights into the evolution of the New World diploid cottons (Gossypium, subgenus Houzingenia) based on genome sequencing.</title>
        <authorList>
            <person name="Grover C.E."/>
            <person name="Arick M.A. 2nd"/>
            <person name="Thrash A."/>
            <person name="Conover J.L."/>
            <person name="Sanders W.S."/>
            <person name="Peterson D.G."/>
            <person name="Frelichowski J.E."/>
            <person name="Scheffler J.A."/>
            <person name="Scheffler B.E."/>
            <person name="Wendel J.F."/>
        </authorList>
    </citation>
    <scope>NUCLEOTIDE SEQUENCE [LARGE SCALE GENOMIC DNA]</scope>
    <source>
        <strain evidence="2">4</strain>
        <tissue evidence="2">Leaf</tissue>
    </source>
</reference>
<keyword evidence="1" id="KW-0472">Membrane</keyword>
<evidence type="ECO:0000313" key="3">
    <source>
        <dbReference type="Proteomes" id="UP000593574"/>
    </source>
</evidence>
<dbReference type="Proteomes" id="UP000593574">
    <property type="component" value="Unassembled WGS sequence"/>
</dbReference>
<dbReference type="GO" id="GO:0005783">
    <property type="term" value="C:endoplasmic reticulum"/>
    <property type="evidence" value="ECO:0007669"/>
    <property type="project" value="TreeGrafter"/>
</dbReference>
<sequence>MGYYLEEQSFWGKKLFRTAYDVSLLDDSWPQDMFDIVSGNTSRSWERLDAGGLLSHSFELEAKKQGMFYGAPAVITFRIPTKAALQEAYSTPILPLDVLAERPPEKKFDWRLLAKYGSQISVISIVVLFIYLIVTPSKSSAAKASKKKR</sequence>
<dbReference type="EMBL" id="JABEZV010000012">
    <property type="protein sequence ID" value="MBA0726403.1"/>
    <property type="molecule type" value="Genomic_DNA"/>
</dbReference>
<evidence type="ECO:0000256" key="1">
    <source>
        <dbReference type="SAM" id="Phobius"/>
    </source>
</evidence>
<dbReference type="Pfam" id="PF05753">
    <property type="entry name" value="TRAP_beta"/>
    <property type="match status" value="1"/>
</dbReference>
<feature type="transmembrane region" description="Helical" evidence="1">
    <location>
        <begin position="112"/>
        <end position="134"/>
    </location>
</feature>
<dbReference type="PANTHER" id="PTHR12861">
    <property type="entry name" value="TRANSLOCON-ASSOCIATED PROTEIN, BETA SUBUNIT PRECURSOR TRAP-BETA SIGNAL SEQUENCE RECEPTOR BETA SUBUNIT"/>
    <property type="match status" value="1"/>
</dbReference>
<keyword evidence="3" id="KW-1185">Reference proteome</keyword>
<evidence type="ECO:0000313" key="2">
    <source>
        <dbReference type="EMBL" id="MBA0726403.1"/>
    </source>
</evidence>
<protein>
    <recommendedName>
        <fullName evidence="4">Translocon-associated protein subunit beta</fullName>
    </recommendedName>
</protein>
<gene>
    <name evidence="2" type="ORF">Golax_002234</name>
</gene>
<dbReference type="PANTHER" id="PTHR12861:SF3">
    <property type="entry name" value="TRANSLOCON-ASSOCIATED PROTEIN SUBUNIT BETA"/>
    <property type="match status" value="1"/>
</dbReference>
<dbReference type="AlphaFoldDB" id="A0A7J9AQW2"/>
<organism evidence="2 3">
    <name type="scientific">Gossypium laxum</name>
    <dbReference type="NCBI Taxonomy" id="34288"/>
    <lineage>
        <taxon>Eukaryota</taxon>
        <taxon>Viridiplantae</taxon>
        <taxon>Streptophyta</taxon>
        <taxon>Embryophyta</taxon>
        <taxon>Tracheophyta</taxon>
        <taxon>Spermatophyta</taxon>
        <taxon>Magnoliopsida</taxon>
        <taxon>eudicotyledons</taxon>
        <taxon>Gunneridae</taxon>
        <taxon>Pentapetalae</taxon>
        <taxon>rosids</taxon>
        <taxon>malvids</taxon>
        <taxon>Malvales</taxon>
        <taxon>Malvaceae</taxon>
        <taxon>Malvoideae</taxon>
        <taxon>Gossypium</taxon>
    </lineage>
</organism>
<proteinExistence type="predicted"/>
<evidence type="ECO:0008006" key="4">
    <source>
        <dbReference type="Google" id="ProtNLM"/>
    </source>
</evidence>
<keyword evidence="1" id="KW-0812">Transmembrane</keyword>
<keyword evidence="1" id="KW-1133">Transmembrane helix</keyword>
<name>A0A7J9AQW2_9ROSI</name>
<accession>A0A7J9AQW2</accession>